<sequence length="355" mass="41629">MQKQDYKDLGFSIRKCGKDEIEIRLSTFDGYIRGFVRTILVGMLCVGMYFDTSHGIVPFSREINTIQEDFMWAFSPDERLLSEYKEHVMTTTGPEFSKMFPNYKTLSYYEFKKEHIDKRILERIRAYFHFIWIPFVIFLIFFPRMNGIRVNRKKRLIYWQSIGKTFEIAYVPEKGNPLAGLVYDKFGLYAFGGGKRFSLRFDILTQGEKEPAHHYAGVYPIPNEQHNDHILLAVQAYLTEENPEFLQYIGKRFKVFGSYPAITFCNFAAFCLAVFPTKKPKSPWIMPSKNGCKKPKIKNKAGLIPCTAIKSGLINNLKIKNWTIKLKNRNDFNRTFKVRSFFSEFYFSTLNTSRN</sequence>
<gene>
    <name evidence="2" type="ORF">NCTC8284_02976</name>
</gene>
<evidence type="ECO:0000313" key="2">
    <source>
        <dbReference type="EMBL" id="VEH67768.1"/>
    </source>
</evidence>
<keyword evidence="1" id="KW-0812">Transmembrane</keyword>
<proteinExistence type="predicted"/>
<dbReference type="KEGG" id="rpne:NCTC8284_02976"/>
<evidence type="ECO:0000313" key="3">
    <source>
        <dbReference type="Proteomes" id="UP000278733"/>
    </source>
</evidence>
<accession>A0A3S5ESB0</accession>
<dbReference type="Proteomes" id="UP000278733">
    <property type="component" value="Chromosome"/>
</dbReference>
<reference evidence="2 3" key="1">
    <citation type="submission" date="2018-12" db="EMBL/GenBank/DDBJ databases">
        <authorList>
            <consortium name="Pathogen Informatics"/>
        </authorList>
    </citation>
    <scope>NUCLEOTIDE SEQUENCE [LARGE SCALE GENOMIC DNA]</scope>
    <source>
        <strain evidence="2 3">NCTC8284</strain>
    </source>
</reference>
<evidence type="ECO:0000256" key="1">
    <source>
        <dbReference type="SAM" id="Phobius"/>
    </source>
</evidence>
<dbReference type="STRING" id="758.GCA_000730685_01114"/>
<dbReference type="RefSeq" id="WP_235181349.1">
    <property type="nucleotide sequence ID" value="NZ_BBIX01000008.1"/>
</dbReference>
<dbReference type="GeneID" id="70041437"/>
<dbReference type="EMBL" id="LR134405">
    <property type="protein sequence ID" value="VEH67768.1"/>
    <property type="molecule type" value="Genomic_DNA"/>
</dbReference>
<dbReference type="AlphaFoldDB" id="A0A3S5ESB0"/>
<name>A0A3S5ESB0_9PAST</name>
<keyword evidence="1" id="KW-1133">Transmembrane helix</keyword>
<organism evidence="2 3">
    <name type="scientific">Rodentibacter pneumotropicus</name>
    <dbReference type="NCBI Taxonomy" id="758"/>
    <lineage>
        <taxon>Bacteria</taxon>
        <taxon>Pseudomonadati</taxon>
        <taxon>Pseudomonadota</taxon>
        <taxon>Gammaproteobacteria</taxon>
        <taxon>Pasteurellales</taxon>
        <taxon>Pasteurellaceae</taxon>
        <taxon>Rodentibacter</taxon>
    </lineage>
</organism>
<feature type="transmembrane region" description="Helical" evidence="1">
    <location>
        <begin position="256"/>
        <end position="275"/>
    </location>
</feature>
<feature type="transmembrane region" description="Helical" evidence="1">
    <location>
        <begin position="126"/>
        <end position="145"/>
    </location>
</feature>
<keyword evidence="1" id="KW-0472">Membrane</keyword>
<protein>
    <submittedName>
        <fullName evidence="2">Uncharacterized protein</fullName>
    </submittedName>
</protein>